<dbReference type="SUPFAM" id="SSF53756">
    <property type="entry name" value="UDP-Glycosyltransferase/glycogen phosphorylase"/>
    <property type="match status" value="1"/>
</dbReference>
<feature type="domain" description="Glycosyl transferase family 1" evidence="3">
    <location>
        <begin position="213"/>
        <end position="370"/>
    </location>
</feature>
<evidence type="ECO:0000256" key="2">
    <source>
        <dbReference type="ARBA" id="ARBA00022679"/>
    </source>
</evidence>
<sequence length="402" mass="44488">MRILVLHNRYRSAAPSGENRVVDQESQALRSLGHEVEHFERRSDDIESWSPLQKAALPATVVWSRSSHRDLSEVLRRFEPDVVHVHNTFPLLSSSVLYACRDAGVPVVATLHNYRLVCATGDFFRDGKICLECADGSSTAALRHRCYRGSVLATAPVVVAGRVHRNAWRSLVSAYVLPTASQIPLLAAMDFDPERVFVKPNLVPYDGPVSGPESREHQVAYVGRLDEAKGLPFLMRAWDDYCSTAGDQALRLVIAGGGALEAEVSRWAERRTSVEVTGMLSKQECFELIARSRAVLLPSQVQETFGLVLVEAMAAGVPSIAAAHGSFPELITDGVDGSLFRPGDAPELVTALQDVDRFPERYEKYGLQARATYESRFHPAQNVGQLLEIYRYAVEHPAVRRQ</sequence>
<dbReference type="Proteomes" id="UP000292346">
    <property type="component" value="Unassembled WGS sequence"/>
</dbReference>
<dbReference type="Pfam" id="PF00534">
    <property type="entry name" value="Glycos_transf_1"/>
    <property type="match status" value="1"/>
</dbReference>
<organism evidence="5 6">
    <name type="scientific">Kribbella soli</name>
    <dbReference type="NCBI Taxonomy" id="1124743"/>
    <lineage>
        <taxon>Bacteria</taxon>
        <taxon>Bacillati</taxon>
        <taxon>Actinomycetota</taxon>
        <taxon>Actinomycetes</taxon>
        <taxon>Propionibacteriales</taxon>
        <taxon>Kribbellaceae</taxon>
        <taxon>Kribbella</taxon>
    </lineage>
</organism>
<dbReference type="PANTHER" id="PTHR45947">
    <property type="entry name" value="SULFOQUINOVOSYL TRANSFERASE SQD2"/>
    <property type="match status" value="1"/>
</dbReference>
<protein>
    <submittedName>
        <fullName evidence="5">Glycosyltransferase family 1 protein</fullName>
    </submittedName>
</protein>
<gene>
    <name evidence="5" type="ORF">E0H45_26825</name>
</gene>
<reference evidence="5 6" key="1">
    <citation type="submission" date="2019-02" db="EMBL/GenBank/DDBJ databases">
        <title>Kribbella capetownensis sp. nov. and Kribbella speibonae sp. nov., isolated from soil.</title>
        <authorList>
            <person name="Curtis S.M."/>
            <person name="Norton I."/>
            <person name="Everest G.J."/>
            <person name="Meyers P.R."/>
        </authorList>
    </citation>
    <scope>NUCLEOTIDE SEQUENCE [LARGE SCALE GENOMIC DNA]</scope>
    <source>
        <strain evidence="5 6">KCTC 29219</strain>
    </source>
</reference>
<dbReference type="GO" id="GO:1901137">
    <property type="term" value="P:carbohydrate derivative biosynthetic process"/>
    <property type="evidence" value="ECO:0007669"/>
    <property type="project" value="UniProtKB-ARBA"/>
</dbReference>
<feature type="domain" description="Glycosyltransferase subfamily 4-like N-terminal" evidence="4">
    <location>
        <begin position="17"/>
        <end position="114"/>
    </location>
</feature>
<dbReference type="AlphaFoldDB" id="A0A4R0H4P4"/>
<dbReference type="InterPro" id="IPR001296">
    <property type="entry name" value="Glyco_trans_1"/>
</dbReference>
<evidence type="ECO:0000313" key="6">
    <source>
        <dbReference type="Proteomes" id="UP000292346"/>
    </source>
</evidence>
<dbReference type="InterPro" id="IPR050194">
    <property type="entry name" value="Glycosyltransferase_grp1"/>
</dbReference>
<dbReference type="Pfam" id="PF13439">
    <property type="entry name" value="Glyco_transf_4"/>
    <property type="match status" value="1"/>
</dbReference>
<dbReference type="GO" id="GO:0016757">
    <property type="term" value="F:glycosyltransferase activity"/>
    <property type="evidence" value="ECO:0007669"/>
    <property type="project" value="UniProtKB-KW"/>
</dbReference>
<dbReference type="RefSeq" id="WP_131342360.1">
    <property type="nucleotide sequence ID" value="NZ_SJJZ01000003.1"/>
</dbReference>
<accession>A0A4R0H4P4</accession>
<dbReference type="EMBL" id="SJJZ01000003">
    <property type="protein sequence ID" value="TCC05627.1"/>
    <property type="molecule type" value="Genomic_DNA"/>
</dbReference>
<keyword evidence="1" id="KW-0328">Glycosyltransferase</keyword>
<evidence type="ECO:0000256" key="1">
    <source>
        <dbReference type="ARBA" id="ARBA00022676"/>
    </source>
</evidence>
<name>A0A4R0H4P4_9ACTN</name>
<evidence type="ECO:0000259" key="3">
    <source>
        <dbReference type="Pfam" id="PF00534"/>
    </source>
</evidence>
<evidence type="ECO:0000259" key="4">
    <source>
        <dbReference type="Pfam" id="PF13439"/>
    </source>
</evidence>
<keyword evidence="2 5" id="KW-0808">Transferase</keyword>
<keyword evidence="6" id="KW-1185">Reference proteome</keyword>
<dbReference type="PANTHER" id="PTHR45947:SF13">
    <property type="entry name" value="TRANSFERASE"/>
    <property type="match status" value="1"/>
</dbReference>
<evidence type="ECO:0000313" key="5">
    <source>
        <dbReference type="EMBL" id="TCC05627.1"/>
    </source>
</evidence>
<proteinExistence type="predicted"/>
<comment type="caution">
    <text evidence="5">The sequence shown here is derived from an EMBL/GenBank/DDBJ whole genome shotgun (WGS) entry which is preliminary data.</text>
</comment>
<dbReference type="InterPro" id="IPR028098">
    <property type="entry name" value="Glyco_trans_4-like_N"/>
</dbReference>
<dbReference type="Gene3D" id="3.40.50.2000">
    <property type="entry name" value="Glycogen Phosphorylase B"/>
    <property type="match status" value="2"/>
</dbReference>
<dbReference type="OrthoDB" id="9787111at2"/>